<dbReference type="KEGG" id="ahw:NCTC11636_01891"/>
<keyword evidence="2" id="KW-0436">Ligase</keyword>
<feature type="compositionally biased region" description="Low complexity" evidence="3">
    <location>
        <begin position="1"/>
        <end position="10"/>
    </location>
</feature>
<dbReference type="PROSITE" id="PS51274">
    <property type="entry name" value="GATASE_COBBQ"/>
    <property type="match status" value="1"/>
</dbReference>
<evidence type="ECO:0000256" key="3">
    <source>
        <dbReference type="SAM" id="MobiDB-lite"/>
    </source>
</evidence>
<keyword evidence="1 2" id="KW-0315">Glutamine amidotransferase</keyword>
<dbReference type="GO" id="GO:0071555">
    <property type="term" value="P:cell wall organization"/>
    <property type="evidence" value="ECO:0007669"/>
    <property type="project" value="UniProtKB-KW"/>
</dbReference>
<dbReference type="GO" id="GO:0008360">
    <property type="term" value="P:regulation of cell shape"/>
    <property type="evidence" value="ECO:0007669"/>
    <property type="project" value="UniProtKB-KW"/>
</dbReference>
<keyword evidence="2" id="KW-0961">Cell wall biogenesis/degradation</keyword>
<dbReference type="InterPro" id="IPR011698">
    <property type="entry name" value="GATase_3"/>
</dbReference>
<comment type="subunit">
    <text evidence="2">Forms a heterodimer with MurT.</text>
</comment>
<evidence type="ECO:0000313" key="6">
    <source>
        <dbReference type="Proteomes" id="UP000266895"/>
    </source>
</evidence>
<protein>
    <recommendedName>
        <fullName evidence="2">Lipid II isoglutaminyl synthase (glutamine-hydrolyzing) subunit GatD</fullName>
        <ecNumber evidence="2">6.3.5.13</ecNumber>
    </recommendedName>
    <alternativeName>
        <fullName evidence="2">Lipid II isoglutaminyl synthase glutaminase subunit</fullName>
        <ecNumber evidence="2">3.5.1.2</ecNumber>
    </alternativeName>
</protein>
<dbReference type="GO" id="GO:0140282">
    <property type="term" value="F:carbon-nitrogen ligase activity on lipid II"/>
    <property type="evidence" value="ECO:0007669"/>
    <property type="project" value="UniProtKB-UniRule"/>
</dbReference>
<dbReference type="InterPro" id="IPR043702">
    <property type="entry name" value="Lipid_II_synth_GatD"/>
</dbReference>
<dbReference type="PANTHER" id="PTHR21343:SF9">
    <property type="entry name" value="LIPID II ISOGLUTAMINYL SYNTHASE (GLUTAMINE-HYDROLYZING) SUBUNIT GATD"/>
    <property type="match status" value="1"/>
</dbReference>
<keyword evidence="2" id="KW-0573">Peptidoglycan synthesis</keyword>
<dbReference type="Proteomes" id="UP000266895">
    <property type="component" value="Chromosome"/>
</dbReference>
<dbReference type="SUPFAM" id="SSF52317">
    <property type="entry name" value="Class I glutamine amidotransferase-like"/>
    <property type="match status" value="1"/>
</dbReference>
<dbReference type="EC" id="3.5.1.2" evidence="2"/>
<dbReference type="InterPro" id="IPR033949">
    <property type="entry name" value="CobQ_GATase1"/>
</dbReference>
<feature type="active site" description="Nucleophile" evidence="2">
    <location>
        <position position="123"/>
    </location>
</feature>
<evidence type="ECO:0000313" key="5">
    <source>
        <dbReference type="EMBL" id="VEG29127.1"/>
    </source>
</evidence>
<evidence type="ECO:0000256" key="1">
    <source>
        <dbReference type="ARBA" id="ARBA00022962"/>
    </source>
</evidence>
<comment type="function">
    <text evidence="2">The lipid II isoglutaminyl synthase complex catalyzes the formation of alpha-D-isoglutamine in the cell wall lipid II stem peptide. The GatD subunit catalyzes the hydrolysis of glutamine to glutamate and ammonia. The resulting ammonia molecule is channeled to the active site of MurT.</text>
</comment>
<proteinExistence type="inferred from homology"/>
<comment type="similarity">
    <text evidence="2">Belongs to the CobB/CobQ family. GatD subfamily.</text>
</comment>
<gene>
    <name evidence="2" type="primary">gatD</name>
    <name evidence="5" type="ORF">NCTC11636_01891</name>
</gene>
<dbReference type="AlphaFoldDB" id="A0A3S4SNQ5"/>
<evidence type="ECO:0000256" key="2">
    <source>
        <dbReference type="HAMAP-Rule" id="MF_02213"/>
    </source>
</evidence>
<feature type="domain" description="CobB/CobQ-like glutamine amidotransferase" evidence="4">
    <location>
        <begin position="36"/>
        <end position="227"/>
    </location>
</feature>
<organism evidence="5 6">
    <name type="scientific">Actinomyces howellii</name>
    <dbReference type="NCBI Taxonomy" id="52771"/>
    <lineage>
        <taxon>Bacteria</taxon>
        <taxon>Bacillati</taxon>
        <taxon>Actinomycetota</taxon>
        <taxon>Actinomycetes</taxon>
        <taxon>Actinomycetales</taxon>
        <taxon>Actinomycetaceae</taxon>
        <taxon>Actinomyces</taxon>
    </lineage>
</organism>
<dbReference type="GO" id="GO:0009236">
    <property type="term" value="P:cobalamin biosynthetic process"/>
    <property type="evidence" value="ECO:0007669"/>
    <property type="project" value="InterPro"/>
</dbReference>
<evidence type="ECO:0000259" key="4">
    <source>
        <dbReference type="Pfam" id="PF07685"/>
    </source>
</evidence>
<reference evidence="5 6" key="1">
    <citation type="submission" date="2018-12" db="EMBL/GenBank/DDBJ databases">
        <authorList>
            <consortium name="Pathogen Informatics"/>
        </authorList>
    </citation>
    <scope>NUCLEOTIDE SEQUENCE [LARGE SCALE GENOMIC DNA]</scope>
    <source>
        <strain evidence="5 6">NCTC11636</strain>
    </source>
</reference>
<name>A0A3S4SNQ5_9ACTO</name>
<dbReference type="GO" id="GO:0004359">
    <property type="term" value="F:glutaminase activity"/>
    <property type="evidence" value="ECO:0007669"/>
    <property type="project" value="UniProtKB-UniRule"/>
</dbReference>
<keyword evidence="2" id="KW-0378">Hydrolase</keyword>
<comment type="catalytic activity">
    <reaction evidence="2">
        <text>beta-D-GlcNAc-(1-&gt;4)-Mur2Ac(oyl-L-Ala-gamma-D-Glu-L-Lys-D-Ala-D-Ala)-di-trans,octa-cis-undecaprenyl diphosphate + L-glutamine + ATP + H2O = beta-D-GlcNAc-(1-&gt;4)-Mur2Ac(oyl-L-Ala-D-isoglutaminyl-L-Lys-D-Ala-D-Ala)-di-trans,octa-cis-undecaprenyl diphosphate + L-glutamate + ADP + phosphate + H(+)</text>
        <dbReference type="Rhea" id="RHEA:57928"/>
        <dbReference type="ChEBI" id="CHEBI:15377"/>
        <dbReference type="ChEBI" id="CHEBI:15378"/>
        <dbReference type="ChEBI" id="CHEBI:29985"/>
        <dbReference type="ChEBI" id="CHEBI:30616"/>
        <dbReference type="ChEBI" id="CHEBI:43474"/>
        <dbReference type="ChEBI" id="CHEBI:58359"/>
        <dbReference type="ChEBI" id="CHEBI:60033"/>
        <dbReference type="ChEBI" id="CHEBI:62233"/>
        <dbReference type="ChEBI" id="CHEBI:456216"/>
        <dbReference type="EC" id="6.3.5.13"/>
    </reaction>
</comment>
<comment type="catalytic activity">
    <reaction evidence="2">
        <text>L-glutamine + H2O = L-glutamate + NH4(+)</text>
        <dbReference type="Rhea" id="RHEA:15889"/>
        <dbReference type="ChEBI" id="CHEBI:15377"/>
        <dbReference type="ChEBI" id="CHEBI:28938"/>
        <dbReference type="ChEBI" id="CHEBI:29985"/>
        <dbReference type="ChEBI" id="CHEBI:58359"/>
        <dbReference type="EC" id="3.5.1.2"/>
    </reaction>
</comment>
<dbReference type="Pfam" id="PF07685">
    <property type="entry name" value="GATase_3"/>
    <property type="match status" value="1"/>
</dbReference>
<feature type="active site" evidence="2">
    <location>
        <position position="220"/>
    </location>
</feature>
<dbReference type="CDD" id="cd01750">
    <property type="entry name" value="GATase1_CobQ"/>
    <property type="match status" value="1"/>
</dbReference>
<dbReference type="GO" id="GO:0009252">
    <property type="term" value="P:peptidoglycan biosynthetic process"/>
    <property type="evidence" value="ECO:0007669"/>
    <property type="project" value="UniProtKB-UniRule"/>
</dbReference>
<sequence length="268" mass="28388">MSGMSSVSGVSGAGGSAHEGLWEHRTEGPARGRLRVLQLYPRDMNIYGDWGNTLVLVRRAQWHGYDVELVSYDPGDELPGDVHLVVGGGGQDSGQSRIKDDLLARAAELSAWASDGVPMLVICGLYQLFGHRFATGTGTVIPGIGVIDAETVAGPGRLIGNITLDTDDLGRVVGYENHSGLTTLGPGARPFGRVLSGDGNNGTDSTEGGRVHHLIGTYLHGSLLPKNPVVADWLLARAVEHSGGRWDPAPIDDTWADRARAVAMSRPR</sequence>
<keyword evidence="6" id="KW-1185">Reference proteome</keyword>
<feature type="binding site" evidence="2">
    <location>
        <position position="157"/>
    </location>
    <ligand>
        <name>substrate</name>
    </ligand>
</feature>
<dbReference type="EMBL" id="LR134350">
    <property type="protein sequence ID" value="VEG29127.1"/>
    <property type="molecule type" value="Genomic_DNA"/>
</dbReference>
<dbReference type="HAMAP" id="MF_02213">
    <property type="entry name" value="Lipid_II_synth_GatD"/>
    <property type="match status" value="1"/>
</dbReference>
<accession>A0A3S4SNQ5</accession>
<dbReference type="EC" id="6.3.5.13" evidence="2"/>
<keyword evidence="2" id="KW-0133">Cell shape</keyword>
<dbReference type="InterPro" id="IPR029062">
    <property type="entry name" value="Class_I_gatase-like"/>
</dbReference>
<comment type="pathway">
    <text evidence="2">Cell wall biogenesis; peptidoglycan biosynthesis.</text>
</comment>
<dbReference type="UniPathway" id="UPA00219"/>
<feature type="region of interest" description="Disordered" evidence="3">
    <location>
        <begin position="1"/>
        <end position="24"/>
    </location>
</feature>
<dbReference type="PANTHER" id="PTHR21343">
    <property type="entry name" value="DETHIOBIOTIN SYNTHETASE"/>
    <property type="match status" value="1"/>
</dbReference>